<gene>
    <name evidence="2" type="ORF">ACH3YB_00100</name>
    <name evidence="3" type="ORF">GUR47_18550</name>
</gene>
<sequence>MGRLRTHAAAIGTAVAATTALLAAGTAEAAPAQTGQSEASASGYVPGADAVAGQCKAWLNRRSDGDVQAVGQSWNNNECVFVLQRKRVGSGGYGWTAVSYSYWILNSKNSTGYHWNGTNAGSRVCLWNYTTGAEDCGAAVW</sequence>
<dbReference type="AlphaFoldDB" id="A0A6B3QNF9"/>
<evidence type="ECO:0000313" key="4">
    <source>
        <dbReference type="Proteomes" id="UP001610810"/>
    </source>
</evidence>
<comment type="caution">
    <text evidence="3">The sequence shown here is derived from an EMBL/GenBank/DDBJ whole genome shotgun (WGS) entry which is preliminary data.</text>
</comment>
<dbReference type="RefSeq" id="WP_161379787.1">
    <property type="nucleotide sequence ID" value="NZ_JAAIFS010000003.1"/>
</dbReference>
<dbReference type="EMBL" id="JAAIFS010000003">
    <property type="protein sequence ID" value="NEV88660.1"/>
    <property type="molecule type" value="Genomic_DNA"/>
</dbReference>
<dbReference type="EMBL" id="JBIQWK010000001">
    <property type="protein sequence ID" value="MFI0570038.1"/>
    <property type="molecule type" value="Genomic_DNA"/>
</dbReference>
<name>A0A6B3QNF9_STRTE</name>
<proteinExistence type="predicted"/>
<evidence type="ECO:0000313" key="2">
    <source>
        <dbReference type="EMBL" id="MFI0570038.1"/>
    </source>
</evidence>
<feature type="chain" id="PRO_5025477277" evidence="1">
    <location>
        <begin position="30"/>
        <end position="141"/>
    </location>
</feature>
<keyword evidence="4" id="KW-1185">Reference proteome</keyword>
<evidence type="ECO:0000313" key="3">
    <source>
        <dbReference type="EMBL" id="NEV88660.1"/>
    </source>
</evidence>
<reference evidence="2 4" key="2">
    <citation type="submission" date="2024-10" db="EMBL/GenBank/DDBJ databases">
        <authorList>
            <person name="Wannawong T."/>
            <person name="Kuncharoen N."/>
            <person name="Mhuantong W."/>
        </authorList>
    </citation>
    <scope>NUCLEOTIDE SEQUENCE [LARGE SCALE GENOMIC DNA]</scope>
    <source>
        <strain evidence="2 4">CALK1-4</strain>
    </source>
</reference>
<dbReference type="Proteomes" id="UP001610810">
    <property type="component" value="Unassembled WGS sequence"/>
</dbReference>
<keyword evidence="1" id="KW-0732">Signal</keyword>
<feature type="signal peptide" evidence="1">
    <location>
        <begin position="1"/>
        <end position="29"/>
    </location>
</feature>
<reference evidence="3" key="1">
    <citation type="journal article" date="2020" name="Microorganisms">
        <title>Isolation, Genomic and Metabolomic Characterization of Streptomyces tendae VITAKN with Quorum Sensing Inhibitory Activity from Southern India.</title>
        <authorList>
            <person name="Ishaque N.M."/>
            <person name="Burgsdorf I."/>
            <person name="Limlingan Malit J.J."/>
            <person name="Saha S."/>
            <person name="Teta R."/>
            <person name="Ewe D."/>
            <person name="Kannabiran K."/>
            <person name="Hrouzek P."/>
            <person name="Steindler L."/>
            <person name="Costantino V."/>
            <person name="Saurav K."/>
        </authorList>
    </citation>
    <scope>NUCLEOTIDE SEQUENCE</scope>
    <source>
        <strain evidence="3">VITAKN</strain>
    </source>
</reference>
<organism evidence="3">
    <name type="scientific">Streptomyces tendae</name>
    <dbReference type="NCBI Taxonomy" id="1932"/>
    <lineage>
        <taxon>Bacteria</taxon>
        <taxon>Bacillati</taxon>
        <taxon>Actinomycetota</taxon>
        <taxon>Actinomycetes</taxon>
        <taxon>Kitasatosporales</taxon>
        <taxon>Streptomycetaceae</taxon>
        <taxon>Streptomyces</taxon>
    </lineage>
</organism>
<accession>A0A6B3QNF9</accession>
<evidence type="ECO:0000256" key="1">
    <source>
        <dbReference type="SAM" id="SignalP"/>
    </source>
</evidence>
<protein>
    <submittedName>
        <fullName evidence="3">Uncharacterized protein</fullName>
    </submittedName>
</protein>